<dbReference type="Pfam" id="PF17772">
    <property type="entry name" value="zf-MYST"/>
    <property type="match status" value="1"/>
</dbReference>
<keyword evidence="9" id="KW-0007">Acetylation</keyword>
<dbReference type="FunFam" id="1.10.10.10:FF:000022">
    <property type="entry name" value="Histone acetyltransferase"/>
    <property type="match status" value="1"/>
</dbReference>
<dbReference type="CDD" id="cd04301">
    <property type="entry name" value="NAT_SF"/>
    <property type="match status" value="1"/>
</dbReference>
<dbReference type="GO" id="GO:0000785">
    <property type="term" value="C:chromatin"/>
    <property type="evidence" value="ECO:0007669"/>
    <property type="project" value="TreeGrafter"/>
</dbReference>
<keyword evidence="5" id="KW-0479">Metal-binding</keyword>
<comment type="catalytic activity">
    <reaction evidence="12">
        <text>L-lysyl-[protein] + acetyl-CoA = N(6)-acetyl-L-lysyl-[protein] + CoA + H(+)</text>
        <dbReference type="Rhea" id="RHEA:45948"/>
        <dbReference type="Rhea" id="RHEA-COMP:9752"/>
        <dbReference type="Rhea" id="RHEA-COMP:10731"/>
        <dbReference type="ChEBI" id="CHEBI:15378"/>
        <dbReference type="ChEBI" id="CHEBI:29969"/>
        <dbReference type="ChEBI" id="CHEBI:57287"/>
        <dbReference type="ChEBI" id="CHEBI:57288"/>
        <dbReference type="ChEBI" id="CHEBI:61930"/>
        <dbReference type="EC" id="2.3.1.48"/>
    </reaction>
</comment>
<evidence type="ECO:0000256" key="9">
    <source>
        <dbReference type="ARBA" id="ARBA00022990"/>
    </source>
</evidence>
<dbReference type="GO" id="GO:0006357">
    <property type="term" value="P:regulation of transcription by RNA polymerase II"/>
    <property type="evidence" value="ECO:0007669"/>
    <property type="project" value="TreeGrafter"/>
</dbReference>
<dbReference type="GO" id="GO:0004402">
    <property type="term" value="F:histone acetyltransferase activity"/>
    <property type="evidence" value="ECO:0007669"/>
    <property type="project" value="InterPro"/>
</dbReference>
<dbReference type="GO" id="GO:0005634">
    <property type="term" value="C:nucleus"/>
    <property type="evidence" value="ECO:0007669"/>
    <property type="project" value="UniProtKB-SubCell"/>
</dbReference>
<dbReference type="EMBL" id="HBET01007911">
    <property type="protein sequence ID" value="CAD8560981.1"/>
    <property type="molecule type" value="Transcribed_RNA"/>
</dbReference>
<evidence type="ECO:0000256" key="3">
    <source>
        <dbReference type="ARBA" id="ARBA00013184"/>
    </source>
</evidence>
<dbReference type="Pfam" id="PF11717">
    <property type="entry name" value="Tudor-knot"/>
    <property type="match status" value="1"/>
</dbReference>
<accession>A0A6U1LD84</accession>
<dbReference type="InterPro" id="IPR016197">
    <property type="entry name" value="Chromo-like_dom_sf"/>
</dbReference>
<dbReference type="FunFam" id="3.40.630.30:FF:000002">
    <property type="entry name" value="Histone acetyltransferase"/>
    <property type="match status" value="1"/>
</dbReference>
<keyword evidence="7" id="KW-0862">Zinc</keyword>
<dbReference type="InterPro" id="IPR025995">
    <property type="entry name" value="Tudor-knot"/>
</dbReference>
<dbReference type="SUPFAM" id="SSF55729">
    <property type="entry name" value="Acyl-CoA N-acyltransferases (Nat)"/>
    <property type="match status" value="1"/>
</dbReference>
<name>A0A6U1LD84_CAFRO</name>
<dbReference type="Pfam" id="PF01853">
    <property type="entry name" value="MOZ_SAS"/>
    <property type="match status" value="1"/>
</dbReference>
<feature type="domain" description="MYST-type HAT" evidence="14">
    <location>
        <begin position="157"/>
        <end position="430"/>
    </location>
</feature>
<sequence length="481" mass="53715">MRRGAGRPTMAAPSAWERNMRVLEDLRVGKRVLAAWRDGSEHEAVVLDQRPKDPALRRRGLPFVDPSKLPLARREYYLHYEGHDKRLDEWAAYECLVAVARADEDDTTSCSAGTGDTLVSAATAAAGRPLRARKRRASSLAADSTLQAMESEHAEATKIKNIQTVQFGRWEVDCWYYSPYPDEYCVDHLFLCEHTLRYFRRLSTLRKHEAACELRSPPGTEIYRDMERSLCVFEVDGREHKEYCQNLCLLAKLFLDHKTLYFDVDPFYFYVLCETDEEGAHIVGYFSKEKHSPEGFNLSCILTLPPYQRKGYGKFLISLSYELSKREGKTGSPERPLSDLGRLSYRSYWGFVILSALASEEDGGLTIRELSDSTRIRVEDIVSTLQDLGLVKLWKGQHVVSISEGAIDRYVKGSGAAALLCKPSLLAWPQASGSKTPAKAALPSQAARRSASKPRTGSANSSDSAAAAADSAAASTRHRDA</sequence>
<keyword evidence="6" id="KW-0863">Zinc-finger</keyword>
<reference evidence="16" key="1">
    <citation type="submission" date="2021-01" db="EMBL/GenBank/DDBJ databases">
        <authorList>
            <person name="Corre E."/>
            <person name="Pelletier E."/>
            <person name="Niang G."/>
            <person name="Scheremetjew M."/>
            <person name="Finn R."/>
            <person name="Kale V."/>
            <person name="Holt S."/>
            <person name="Cochrane G."/>
            <person name="Meng A."/>
            <person name="Brown T."/>
            <person name="Cohen L."/>
        </authorList>
    </citation>
    <scope>NUCLEOTIDE SEQUENCE</scope>
    <source>
        <strain evidence="16">E4-10</strain>
    </source>
</reference>
<evidence type="ECO:0000256" key="10">
    <source>
        <dbReference type="ARBA" id="ARBA00023242"/>
    </source>
</evidence>
<evidence type="ECO:0000256" key="1">
    <source>
        <dbReference type="ARBA" id="ARBA00004123"/>
    </source>
</evidence>
<dbReference type="InterPro" id="IPR002717">
    <property type="entry name" value="HAT_MYST-type"/>
</dbReference>
<feature type="region of interest" description="Disordered" evidence="13">
    <location>
        <begin position="433"/>
        <end position="481"/>
    </location>
</feature>
<dbReference type="PROSITE" id="PS51726">
    <property type="entry name" value="MYST_HAT"/>
    <property type="match status" value="1"/>
</dbReference>
<dbReference type="GO" id="GO:0003682">
    <property type="term" value="F:chromatin binding"/>
    <property type="evidence" value="ECO:0007669"/>
    <property type="project" value="TreeGrafter"/>
</dbReference>
<keyword evidence="8" id="KW-0156">Chromatin regulator</keyword>
<dbReference type="EC" id="2.3.1.48" evidence="3 12"/>
<dbReference type="GO" id="GO:0003712">
    <property type="term" value="F:transcription coregulator activity"/>
    <property type="evidence" value="ECO:0007669"/>
    <property type="project" value="TreeGrafter"/>
</dbReference>
<keyword evidence="4" id="KW-0808">Transferase</keyword>
<evidence type="ECO:0000256" key="2">
    <source>
        <dbReference type="ARBA" id="ARBA00010107"/>
    </source>
</evidence>
<evidence type="ECO:0000313" key="15">
    <source>
        <dbReference type="EMBL" id="CAD8560981.1"/>
    </source>
</evidence>
<evidence type="ECO:0000256" key="4">
    <source>
        <dbReference type="ARBA" id="ARBA00022679"/>
    </source>
</evidence>
<dbReference type="SUPFAM" id="SSF54160">
    <property type="entry name" value="Chromo domain-like"/>
    <property type="match status" value="1"/>
</dbReference>
<dbReference type="InterPro" id="IPR050603">
    <property type="entry name" value="MYST_HAT"/>
</dbReference>
<evidence type="ECO:0000256" key="6">
    <source>
        <dbReference type="ARBA" id="ARBA00022771"/>
    </source>
</evidence>
<organism evidence="16">
    <name type="scientific">Cafeteria roenbergensis</name>
    <name type="common">Marine flagellate</name>
    <dbReference type="NCBI Taxonomy" id="33653"/>
    <lineage>
        <taxon>Eukaryota</taxon>
        <taxon>Sar</taxon>
        <taxon>Stramenopiles</taxon>
        <taxon>Bigyra</taxon>
        <taxon>Opalozoa</taxon>
        <taxon>Bicosoecida</taxon>
        <taxon>Cafeteriaceae</taxon>
        <taxon>Cafeteria</taxon>
    </lineage>
</organism>
<evidence type="ECO:0000256" key="8">
    <source>
        <dbReference type="ARBA" id="ARBA00022853"/>
    </source>
</evidence>
<evidence type="ECO:0000256" key="11">
    <source>
        <dbReference type="PIRSR" id="PIRSR602717-51"/>
    </source>
</evidence>
<evidence type="ECO:0000256" key="13">
    <source>
        <dbReference type="SAM" id="MobiDB-lite"/>
    </source>
</evidence>
<dbReference type="Gene3D" id="3.40.630.30">
    <property type="match status" value="1"/>
</dbReference>
<protein>
    <recommendedName>
        <fullName evidence="3 12">Histone acetyltransferase</fullName>
        <ecNumber evidence="3 12">2.3.1.48</ecNumber>
    </recommendedName>
</protein>
<dbReference type="Gene3D" id="2.30.30.140">
    <property type="match status" value="1"/>
</dbReference>
<dbReference type="InterPro" id="IPR040706">
    <property type="entry name" value="Zf-MYST"/>
</dbReference>
<keyword evidence="10 12" id="KW-0539">Nucleus</keyword>
<dbReference type="FunFam" id="3.30.60.60:FF:000001">
    <property type="entry name" value="Histone acetyltransferase"/>
    <property type="match status" value="1"/>
</dbReference>
<dbReference type="InterPro" id="IPR036388">
    <property type="entry name" value="WH-like_DNA-bd_sf"/>
</dbReference>
<evidence type="ECO:0000313" key="16">
    <source>
        <dbReference type="EMBL" id="CAD8560982.1"/>
    </source>
</evidence>
<dbReference type="EMBL" id="HBET01007912">
    <property type="protein sequence ID" value="CAD8560982.1"/>
    <property type="molecule type" value="Transcribed_RNA"/>
</dbReference>
<feature type="active site" description="Proton donor/acceptor" evidence="11">
    <location>
        <position position="334"/>
    </location>
</feature>
<feature type="compositionally biased region" description="Low complexity" evidence="13">
    <location>
        <begin position="458"/>
        <end position="475"/>
    </location>
</feature>
<dbReference type="AlphaFoldDB" id="A0A6U1LD84"/>
<dbReference type="GO" id="GO:0008270">
    <property type="term" value="F:zinc ion binding"/>
    <property type="evidence" value="ECO:0007669"/>
    <property type="project" value="UniProtKB-KW"/>
</dbReference>
<dbReference type="PANTHER" id="PTHR10615:SF161">
    <property type="entry name" value="HISTONE ACETYLTRANSFERASE KAT7"/>
    <property type="match status" value="1"/>
</dbReference>
<dbReference type="Gene3D" id="3.30.60.60">
    <property type="entry name" value="N-acetyl transferase-like"/>
    <property type="match status" value="1"/>
</dbReference>
<comment type="subcellular location">
    <subcellularLocation>
        <location evidence="1 12">Nucleus</location>
    </subcellularLocation>
</comment>
<dbReference type="Gene3D" id="1.10.10.10">
    <property type="entry name" value="Winged helix-like DNA-binding domain superfamily/Winged helix DNA-binding domain"/>
    <property type="match status" value="1"/>
</dbReference>
<proteinExistence type="inferred from homology"/>
<dbReference type="InterPro" id="IPR016181">
    <property type="entry name" value="Acyl_CoA_acyltransferase"/>
</dbReference>
<evidence type="ECO:0000259" key="14">
    <source>
        <dbReference type="PROSITE" id="PS51726"/>
    </source>
</evidence>
<dbReference type="PANTHER" id="PTHR10615">
    <property type="entry name" value="HISTONE ACETYLTRANSFERASE"/>
    <property type="match status" value="1"/>
</dbReference>
<evidence type="ECO:0000256" key="7">
    <source>
        <dbReference type="ARBA" id="ARBA00022833"/>
    </source>
</evidence>
<evidence type="ECO:0000256" key="5">
    <source>
        <dbReference type="ARBA" id="ARBA00022723"/>
    </source>
</evidence>
<evidence type="ECO:0000256" key="12">
    <source>
        <dbReference type="RuleBase" id="RU361211"/>
    </source>
</evidence>
<gene>
    <name evidence="15" type="ORF">CROE0942_LOCUS5358</name>
    <name evidence="16" type="ORF">CROE0942_LOCUS5359</name>
</gene>
<comment type="similarity">
    <text evidence="2 12">Belongs to the MYST (SAS/MOZ) family.</text>
</comment>